<evidence type="ECO:0000256" key="3">
    <source>
        <dbReference type="ARBA" id="ARBA00022801"/>
    </source>
</evidence>
<proteinExistence type="predicted"/>
<evidence type="ECO:0000256" key="2">
    <source>
        <dbReference type="ARBA" id="ARBA00022723"/>
    </source>
</evidence>
<dbReference type="GO" id="GO:0006508">
    <property type="term" value="P:proteolysis"/>
    <property type="evidence" value="ECO:0007669"/>
    <property type="project" value="UniProtKB-KW"/>
</dbReference>
<dbReference type="SUPFAM" id="SSF102712">
    <property type="entry name" value="JAB1/MPN domain"/>
    <property type="match status" value="1"/>
</dbReference>
<comment type="caution">
    <text evidence="7">The sequence shown here is derived from an EMBL/GenBank/DDBJ whole genome shotgun (WGS) entry which is preliminary data.</text>
</comment>
<dbReference type="Proteomes" id="UP000078454">
    <property type="component" value="Unassembled WGS sequence"/>
</dbReference>
<evidence type="ECO:0000256" key="4">
    <source>
        <dbReference type="ARBA" id="ARBA00022833"/>
    </source>
</evidence>
<dbReference type="Gene3D" id="3.40.140.10">
    <property type="entry name" value="Cytidine Deaminase, domain 2"/>
    <property type="match status" value="1"/>
</dbReference>
<keyword evidence="1" id="KW-0645">Protease</keyword>
<dbReference type="GO" id="GO:0046872">
    <property type="term" value="F:metal ion binding"/>
    <property type="evidence" value="ECO:0007669"/>
    <property type="project" value="UniProtKB-KW"/>
</dbReference>
<evidence type="ECO:0000256" key="5">
    <source>
        <dbReference type="ARBA" id="ARBA00023049"/>
    </source>
</evidence>
<keyword evidence="5" id="KW-0482">Metalloprotease</keyword>
<evidence type="ECO:0000313" key="8">
    <source>
        <dbReference type="Proteomes" id="UP000078454"/>
    </source>
</evidence>
<keyword evidence="2" id="KW-0479">Metal-binding</keyword>
<dbReference type="InterPro" id="IPR028090">
    <property type="entry name" value="JAB_dom_prok"/>
</dbReference>
<dbReference type="RefSeq" id="WP_068662961.1">
    <property type="nucleotide sequence ID" value="NZ_LYPB01000049.1"/>
</dbReference>
<evidence type="ECO:0000256" key="1">
    <source>
        <dbReference type="ARBA" id="ARBA00022670"/>
    </source>
</evidence>
<evidence type="ECO:0000259" key="6">
    <source>
        <dbReference type="Pfam" id="PF14464"/>
    </source>
</evidence>
<dbReference type="AlphaFoldDB" id="A0A198AJY6"/>
<dbReference type="STRING" id="1850517.A8708_31475"/>
<organism evidence="7 8">
    <name type="scientific">Paenibacillus oryzisoli</name>
    <dbReference type="NCBI Taxonomy" id="1850517"/>
    <lineage>
        <taxon>Bacteria</taxon>
        <taxon>Bacillati</taxon>
        <taxon>Bacillota</taxon>
        <taxon>Bacilli</taxon>
        <taxon>Bacillales</taxon>
        <taxon>Paenibacillaceae</taxon>
        <taxon>Paenibacillus</taxon>
    </lineage>
</organism>
<evidence type="ECO:0000313" key="7">
    <source>
        <dbReference type="EMBL" id="OAS21390.1"/>
    </source>
</evidence>
<keyword evidence="4" id="KW-0862">Zinc</keyword>
<dbReference type="EMBL" id="LYPB01000049">
    <property type="protein sequence ID" value="OAS21390.1"/>
    <property type="molecule type" value="Genomic_DNA"/>
</dbReference>
<keyword evidence="3" id="KW-0378">Hydrolase</keyword>
<name>A0A198AJY6_9BACL</name>
<feature type="domain" description="JAB" evidence="6">
    <location>
        <begin position="11"/>
        <end position="127"/>
    </location>
</feature>
<accession>A0A198AJY6</accession>
<gene>
    <name evidence="7" type="ORF">A8708_31475</name>
</gene>
<reference evidence="7 8" key="1">
    <citation type="submission" date="2016-05" db="EMBL/GenBank/DDBJ databases">
        <title>Paenibacillus sp. 1ZS3-15 nov., isolated from the rhizosphere soil.</title>
        <authorList>
            <person name="Zhang X.X."/>
            <person name="Zhang J."/>
        </authorList>
    </citation>
    <scope>NUCLEOTIDE SEQUENCE [LARGE SCALE GENOMIC DNA]</scope>
    <source>
        <strain evidence="7 8">1ZS3-15</strain>
    </source>
</reference>
<keyword evidence="8" id="KW-1185">Reference proteome</keyword>
<sequence>MINILLPFKIRKRMIGLLKSAGTREIGGILMGEHVSESVFRICDFTVQQQGGTWISFVRKMEESLKQSLRTFFKSTDFQYTRFNYLGEWHSHPSFSLIPSSLDQESMWEIVQDPSVGANFSILLIVKLAAGELAGSVSLFAPGFEVMTGELLLEGDTL</sequence>
<dbReference type="Pfam" id="PF14464">
    <property type="entry name" value="Prok-JAB"/>
    <property type="match status" value="1"/>
</dbReference>
<dbReference type="GO" id="GO:0008237">
    <property type="term" value="F:metallopeptidase activity"/>
    <property type="evidence" value="ECO:0007669"/>
    <property type="project" value="UniProtKB-KW"/>
</dbReference>
<protein>
    <recommendedName>
        <fullName evidence="6">JAB domain-containing protein</fullName>
    </recommendedName>
</protein>